<comment type="caution">
    <text evidence="1">The sequence shown here is derived from an EMBL/GenBank/DDBJ whole genome shotgun (WGS) entry which is preliminary data.</text>
</comment>
<gene>
    <name evidence="1" type="ORF">Pint_30304</name>
</gene>
<organism evidence="1 2">
    <name type="scientific">Pistacia integerrima</name>
    <dbReference type="NCBI Taxonomy" id="434235"/>
    <lineage>
        <taxon>Eukaryota</taxon>
        <taxon>Viridiplantae</taxon>
        <taxon>Streptophyta</taxon>
        <taxon>Embryophyta</taxon>
        <taxon>Tracheophyta</taxon>
        <taxon>Spermatophyta</taxon>
        <taxon>Magnoliopsida</taxon>
        <taxon>eudicotyledons</taxon>
        <taxon>Gunneridae</taxon>
        <taxon>Pentapetalae</taxon>
        <taxon>rosids</taxon>
        <taxon>malvids</taxon>
        <taxon>Sapindales</taxon>
        <taxon>Anacardiaceae</taxon>
        <taxon>Pistacia</taxon>
    </lineage>
</organism>
<dbReference type="EMBL" id="CM047750">
    <property type="protein sequence ID" value="KAJ0007338.1"/>
    <property type="molecule type" value="Genomic_DNA"/>
</dbReference>
<keyword evidence="2" id="KW-1185">Reference proteome</keyword>
<evidence type="ECO:0000313" key="2">
    <source>
        <dbReference type="Proteomes" id="UP001163603"/>
    </source>
</evidence>
<evidence type="ECO:0000313" key="1">
    <source>
        <dbReference type="EMBL" id="KAJ0007338.1"/>
    </source>
</evidence>
<dbReference type="Proteomes" id="UP001163603">
    <property type="component" value="Chromosome 15"/>
</dbReference>
<proteinExistence type="predicted"/>
<sequence length="299" mass="33725">MVISIDTDDQLSATIEGHVQQHNWCCLPINVSLMVLLDVDAAFERKWLMNIFPLPALRRANDNDNVAVDDAVSDGGECNSGCKGFGSLSCSICLDLITDNGNRSWVKLQCGHQFHFESVVMLNMDYGATTILRSVVTSNKWNNLFSMDGDFASMVELVKLRKNAYTVTHLSNSKIEEELKAKMPLLDKKYTMEPEEVSHELLLYSRLSSSPVEIPKINVSYWNLPRKGGARMSLRVEGCSSGFKLLKEAMAKMESNMHELSLKKQEDDVVVIHTNETAVVVVSFWLLGWWSRFGCWEPH</sequence>
<reference evidence="2" key="1">
    <citation type="journal article" date="2023" name="G3 (Bethesda)">
        <title>Genome assembly and association tests identify interacting loci associated with vigor, precocity, and sex in interspecific pistachio rootstocks.</title>
        <authorList>
            <person name="Palmer W."/>
            <person name="Jacygrad E."/>
            <person name="Sagayaradj S."/>
            <person name="Cavanaugh K."/>
            <person name="Han R."/>
            <person name="Bertier L."/>
            <person name="Beede B."/>
            <person name="Kafkas S."/>
            <person name="Golino D."/>
            <person name="Preece J."/>
            <person name="Michelmore R."/>
        </authorList>
    </citation>
    <scope>NUCLEOTIDE SEQUENCE [LARGE SCALE GENOMIC DNA]</scope>
</reference>
<accession>A0ACC0WYQ2</accession>
<name>A0ACC0WYQ2_9ROSI</name>
<protein>
    <submittedName>
        <fullName evidence="1">Uncharacterized protein</fullName>
    </submittedName>
</protein>